<organism evidence="1 2">
    <name type="scientific">Halolamina pelagica</name>
    <dbReference type="NCBI Taxonomy" id="699431"/>
    <lineage>
        <taxon>Archaea</taxon>
        <taxon>Methanobacteriati</taxon>
        <taxon>Methanobacteriota</taxon>
        <taxon>Stenosarchaea group</taxon>
        <taxon>Halobacteria</taxon>
        <taxon>Halobacteriales</taxon>
        <taxon>Haloferacaceae</taxon>
    </lineage>
</organism>
<sequence>MPPSGGQWSHQALVEVTQDLAEELGRSPTTAEAAADDRFPSLSTIYKYADGNWLDVLADAGLEETQVLAYGNTEEPRMCRDLAGAYMAVETPHLTHRQYDDLGVYPTSVIKKQFGSWRDACNAAGVPAGEKHGTSCSGPKGEELASTQEERVAKALFEREIEYVPHPPIEDTEWIADFHLPEQDLWIEVDGYADSTRPNEDGFEDKISHLQEAGEEVVVIQRGEAPIEALLLKSSL</sequence>
<dbReference type="RefSeq" id="WP_074878787.1">
    <property type="nucleotide sequence ID" value="NZ_FOXI01000009.1"/>
</dbReference>
<accession>A0A1I5TDQ1</accession>
<evidence type="ECO:0000313" key="2">
    <source>
        <dbReference type="Proteomes" id="UP000183769"/>
    </source>
</evidence>
<dbReference type="AlphaFoldDB" id="A0A1I5TDQ1"/>
<proteinExistence type="predicted"/>
<dbReference type="InterPro" id="IPR041025">
    <property type="entry name" value="HNH_repeat"/>
</dbReference>
<name>A0A1I5TDQ1_9EURY</name>
<evidence type="ECO:0000313" key="1">
    <source>
        <dbReference type="EMBL" id="SFP81163.1"/>
    </source>
</evidence>
<protein>
    <submittedName>
        <fullName evidence="1">Uncharacterized protein</fullName>
    </submittedName>
</protein>
<dbReference type="OrthoDB" id="307943at2157"/>
<reference evidence="2" key="1">
    <citation type="submission" date="2016-10" db="EMBL/GenBank/DDBJ databases">
        <authorList>
            <person name="Varghese N."/>
            <person name="Submissions S."/>
        </authorList>
    </citation>
    <scope>NUCLEOTIDE SEQUENCE [LARGE SCALE GENOMIC DNA]</scope>
    <source>
        <strain evidence="2">CGMCC 1.10329</strain>
    </source>
</reference>
<dbReference type="Gene3D" id="3.40.960.10">
    <property type="entry name" value="VSR Endonuclease"/>
    <property type="match status" value="1"/>
</dbReference>
<dbReference type="Pfam" id="PF18780">
    <property type="entry name" value="HNH_repeat"/>
    <property type="match status" value="2"/>
</dbReference>
<dbReference type="Proteomes" id="UP000183769">
    <property type="component" value="Unassembled WGS sequence"/>
</dbReference>
<keyword evidence="2" id="KW-1185">Reference proteome</keyword>
<dbReference type="EMBL" id="FOXI01000009">
    <property type="protein sequence ID" value="SFP81163.1"/>
    <property type="molecule type" value="Genomic_DNA"/>
</dbReference>
<gene>
    <name evidence="1" type="ORF">SAMN05216277_10933</name>
</gene>